<reference evidence="2" key="1">
    <citation type="submission" date="2019-10" db="EMBL/GenBank/DDBJ databases">
        <title>Conservation and host-specific expression of non-tandemly repeated heterogenous ribosome RNA gene in arbuscular mycorrhizal fungi.</title>
        <authorList>
            <person name="Maeda T."/>
            <person name="Kobayashi Y."/>
            <person name="Nakagawa T."/>
            <person name="Ezawa T."/>
            <person name="Yamaguchi K."/>
            <person name="Bino T."/>
            <person name="Nishimoto Y."/>
            <person name="Shigenobu S."/>
            <person name="Kawaguchi M."/>
        </authorList>
    </citation>
    <scope>NUCLEOTIDE SEQUENCE</scope>
    <source>
        <strain evidence="2">HR1</strain>
    </source>
</reference>
<name>A0A8H3M359_9GLOM</name>
<sequence>MLKRDFLNMKNKLLKDILRNYQTRFDQANITNDTYNNQQPMLDSNVISPDPNHHASDSIYHHPIPTNVTAPNNNDNISPNSDQRYDSEPTRNFQSNVNIPPQQLYQQHGGQNPLQSNTFHINSPQTFILNISTTNSDTLQQIYGFYCSTSKNNPSQPQ</sequence>
<evidence type="ECO:0000256" key="1">
    <source>
        <dbReference type="SAM" id="MobiDB-lite"/>
    </source>
</evidence>
<dbReference type="AlphaFoldDB" id="A0A8H3M359"/>
<dbReference type="OrthoDB" id="2397847at2759"/>
<gene>
    <name evidence="2" type="ORF">RCL2_002459400</name>
</gene>
<feature type="compositionally biased region" description="Low complexity" evidence="1">
    <location>
        <begin position="71"/>
        <end position="82"/>
    </location>
</feature>
<accession>A0A8H3M359</accession>
<evidence type="ECO:0000313" key="2">
    <source>
        <dbReference type="EMBL" id="GES98034.1"/>
    </source>
</evidence>
<proteinExistence type="predicted"/>
<dbReference type="Proteomes" id="UP000615446">
    <property type="component" value="Unassembled WGS sequence"/>
</dbReference>
<dbReference type="EMBL" id="BLAL01000262">
    <property type="protein sequence ID" value="GES98034.1"/>
    <property type="molecule type" value="Genomic_DNA"/>
</dbReference>
<feature type="region of interest" description="Disordered" evidence="1">
    <location>
        <begin position="48"/>
        <end position="92"/>
    </location>
</feature>
<evidence type="ECO:0000313" key="3">
    <source>
        <dbReference type="Proteomes" id="UP000615446"/>
    </source>
</evidence>
<organism evidence="2 3">
    <name type="scientific">Rhizophagus clarus</name>
    <dbReference type="NCBI Taxonomy" id="94130"/>
    <lineage>
        <taxon>Eukaryota</taxon>
        <taxon>Fungi</taxon>
        <taxon>Fungi incertae sedis</taxon>
        <taxon>Mucoromycota</taxon>
        <taxon>Glomeromycotina</taxon>
        <taxon>Glomeromycetes</taxon>
        <taxon>Glomerales</taxon>
        <taxon>Glomeraceae</taxon>
        <taxon>Rhizophagus</taxon>
    </lineage>
</organism>
<feature type="compositionally biased region" description="Basic and acidic residues" evidence="1">
    <location>
        <begin position="51"/>
        <end position="60"/>
    </location>
</feature>
<protein>
    <submittedName>
        <fullName evidence="2">Uncharacterized protein</fullName>
    </submittedName>
</protein>
<comment type="caution">
    <text evidence="2">The sequence shown here is derived from an EMBL/GenBank/DDBJ whole genome shotgun (WGS) entry which is preliminary data.</text>
</comment>